<keyword evidence="2" id="KW-0482">Metalloprotease</keyword>
<organism evidence="2 3">
    <name type="scientific">Diplocarpon coronariae</name>
    <dbReference type="NCBI Taxonomy" id="2795749"/>
    <lineage>
        <taxon>Eukaryota</taxon>
        <taxon>Fungi</taxon>
        <taxon>Dikarya</taxon>
        <taxon>Ascomycota</taxon>
        <taxon>Pezizomycotina</taxon>
        <taxon>Leotiomycetes</taxon>
        <taxon>Helotiales</taxon>
        <taxon>Drepanopezizaceae</taxon>
        <taxon>Diplocarpon</taxon>
    </lineage>
</organism>
<comment type="caution">
    <text evidence="2">The sequence shown here is derived from an EMBL/GenBank/DDBJ whole genome shotgun (WGS) entry which is preliminary data.</text>
</comment>
<dbReference type="Proteomes" id="UP000242519">
    <property type="component" value="Unassembled WGS sequence"/>
</dbReference>
<evidence type="ECO:0000313" key="2">
    <source>
        <dbReference type="EMBL" id="OWP01374.1"/>
    </source>
</evidence>
<evidence type="ECO:0000313" key="3">
    <source>
        <dbReference type="Proteomes" id="UP000242519"/>
    </source>
</evidence>
<sequence>MASRPRQPAASRSSWRSALPDSPARGQCRPRAHIALSVLAGLNAASVHLHCGSPDRPFQTVQVGGLTCFDSHSSAAGQSQRRALLHGATSTTADAAGPSTTSVRIFYDLCSSLIYFGILHRAGLGRHYVVISAAEAVSIDFNRMLAAIPAHNDAHKSQFLALEAMLGKRSKLRCCAGRGVAPVTTTQRPNGLELNSLASFQVPSILRLPGPLDFVRCPSGAADSTGVVLVSAAGRRLATFPSKSFPPKLPSKASLAAQAAAAERERTRDGLAAPARRSFPASLLRSVAVNAVPACQVSFTFPPHAGPRGIFCAWMPPSRFGLT</sequence>
<evidence type="ECO:0000256" key="1">
    <source>
        <dbReference type="SAM" id="MobiDB-lite"/>
    </source>
</evidence>
<proteinExistence type="predicted"/>
<keyword evidence="3" id="KW-1185">Reference proteome</keyword>
<dbReference type="EMBL" id="MZNU01000279">
    <property type="protein sequence ID" value="OWP01374.1"/>
    <property type="molecule type" value="Genomic_DNA"/>
</dbReference>
<feature type="compositionally biased region" description="Low complexity" evidence="1">
    <location>
        <begin position="1"/>
        <end position="18"/>
    </location>
</feature>
<gene>
    <name evidence="2" type="ORF">B2J93_2784</name>
</gene>
<dbReference type="GO" id="GO:0008237">
    <property type="term" value="F:metallopeptidase activity"/>
    <property type="evidence" value="ECO:0007669"/>
    <property type="project" value="UniProtKB-KW"/>
</dbReference>
<keyword evidence="2" id="KW-0645">Protease</keyword>
<dbReference type="InParanoid" id="A0A218Z0Z1"/>
<reference evidence="2 3" key="1">
    <citation type="submission" date="2017-04" db="EMBL/GenBank/DDBJ databases">
        <title>Draft genome sequence of Marssonina coronaria NL1: causal agent of apple blotch.</title>
        <authorList>
            <person name="Cheng Q."/>
        </authorList>
    </citation>
    <scope>NUCLEOTIDE SEQUENCE [LARGE SCALE GENOMIC DNA]</scope>
    <source>
        <strain evidence="2 3">NL1</strain>
    </source>
</reference>
<accession>A0A218Z0Z1</accession>
<keyword evidence="2" id="KW-0378">Hydrolase</keyword>
<feature type="region of interest" description="Disordered" evidence="1">
    <location>
        <begin position="1"/>
        <end position="26"/>
    </location>
</feature>
<name>A0A218Z0Z1_9HELO</name>
<dbReference type="AlphaFoldDB" id="A0A218Z0Z1"/>
<protein>
    <submittedName>
        <fullName evidence="2">Metalloprotease</fullName>
    </submittedName>
</protein>